<dbReference type="EMBL" id="GBXM01060914">
    <property type="protein sequence ID" value="JAH47663.1"/>
    <property type="molecule type" value="Transcribed_RNA"/>
</dbReference>
<reference evidence="1" key="1">
    <citation type="submission" date="2014-11" db="EMBL/GenBank/DDBJ databases">
        <authorList>
            <person name="Amaro Gonzalez C."/>
        </authorList>
    </citation>
    <scope>NUCLEOTIDE SEQUENCE</scope>
</reference>
<proteinExistence type="predicted"/>
<dbReference type="AlphaFoldDB" id="A0A0E9T4T8"/>
<accession>A0A0E9T4T8</accession>
<protein>
    <submittedName>
        <fullName evidence="1">Uncharacterized protein</fullName>
    </submittedName>
</protein>
<evidence type="ECO:0000313" key="1">
    <source>
        <dbReference type="EMBL" id="JAH47663.1"/>
    </source>
</evidence>
<sequence length="34" mass="3848">MIIHRSKYAHCEHTSSGNNGFINQGCITCHYSHT</sequence>
<reference evidence="1" key="2">
    <citation type="journal article" date="2015" name="Fish Shellfish Immunol.">
        <title>Early steps in the European eel (Anguilla anguilla)-Vibrio vulnificus interaction in the gills: Role of the RtxA13 toxin.</title>
        <authorList>
            <person name="Callol A."/>
            <person name="Pajuelo D."/>
            <person name="Ebbesson L."/>
            <person name="Teles M."/>
            <person name="MacKenzie S."/>
            <person name="Amaro C."/>
        </authorList>
    </citation>
    <scope>NUCLEOTIDE SEQUENCE</scope>
</reference>
<organism evidence="1">
    <name type="scientific">Anguilla anguilla</name>
    <name type="common">European freshwater eel</name>
    <name type="synonym">Muraena anguilla</name>
    <dbReference type="NCBI Taxonomy" id="7936"/>
    <lineage>
        <taxon>Eukaryota</taxon>
        <taxon>Metazoa</taxon>
        <taxon>Chordata</taxon>
        <taxon>Craniata</taxon>
        <taxon>Vertebrata</taxon>
        <taxon>Euteleostomi</taxon>
        <taxon>Actinopterygii</taxon>
        <taxon>Neopterygii</taxon>
        <taxon>Teleostei</taxon>
        <taxon>Anguilliformes</taxon>
        <taxon>Anguillidae</taxon>
        <taxon>Anguilla</taxon>
    </lineage>
</organism>
<name>A0A0E9T4T8_ANGAN</name>